<organism evidence="2 3">
    <name type="scientific">Angiostrongylus cantonensis</name>
    <name type="common">Rat lungworm</name>
    <dbReference type="NCBI Taxonomy" id="6313"/>
    <lineage>
        <taxon>Eukaryota</taxon>
        <taxon>Metazoa</taxon>
        <taxon>Ecdysozoa</taxon>
        <taxon>Nematoda</taxon>
        <taxon>Chromadorea</taxon>
        <taxon>Rhabditida</taxon>
        <taxon>Rhabditina</taxon>
        <taxon>Rhabditomorpha</taxon>
        <taxon>Strongyloidea</taxon>
        <taxon>Metastrongylidae</taxon>
        <taxon>Angiostrongylus</taxon>
    </lineage>
</organism>
<proteinExistence type="predicted"/>
<dbReference type="STRING" id="6313.A0A0K0D392"/>
<dbReference type="WBParaSite" id="ACAC_0000453701-mRNA-1">
    <property type="protein sequence ID" value="ACAC_0000453701-mRNA-1"/>
    <property type="gene ID" value="ACAC_0000453701"/>
</dbReference>
<dbReference type="Proteomes" id="UP000035642">
    <property type="component" value="Unassembled WGS sequence"/>
</dbReference>
<feature type="region of interest" description="Disordered" evidence="1">
    <location>
        <begin position="1"/>
        <end position="34"/>
    </location>
</feature>
<evidence type="ECO:0000313" key="2">
    <source>
        <dbReference type="Proteomes" id="UP000035642"/>
    </source>
</evidence>
<evidence type="ECO:0000313" key="3">
    <source>
        <dbReference type="WBParaSite" id="ACAC_0000453701-mRNA-1"/>
    </source>
</evidence>
<name>A0A0K0D392_ANGCA</name>
<protein>
    <submittedName>
        <fullName evidence="3">Paired domain-containing protein</fullName>
    </submittedName>
</protein>
<reference evidence="3" key="2">
    <citation type="submission" date="2017-02" db="UniProtKB">
        <authorList>
            <consortium name="WormBaseParasite"/>
        </authorList>
    </citation>
    <scope>IDENTIFICATION</scope>
</reference>
<dbReference type="AlphaFoldDB" id="A0A0K0D392"/>
<feature type="compositionally biased region" description="Polar residues" evidence="1">
    <location>
        <begin position="22"/>
        <end position="32"/>
    </location>
</feature>
<keyword evidence="2" id="KW-1185">Reference proteome</keyword>
<reference evidence="2" key="1">
    <citation type="submission" date="2012-09" db="EMBL/GenBank/DDBJ databases">
        <authorList>
            <person name="Martin A.A."/>
        </authorList>
    </citation>
    <scope>NUCLEOTIDE SEQUENCE</scope>
</reference>
<sequence length="111" mass="11568">MECRDRGPSDHSVSKPIMVAGNSVSQTASPRSESYGPGVLQMVVDNVLSGSPASVKTRLIAPYLMKGDNVIGGPSTMQSSAPSYGYGPWNAPYATNPPLSVPSNIENSQNG</sequence>
<feature type="compositionally biased region" description="Basic and acidic residues" evidence="1">
    <location>
        <begin position="1"/>
        <end position="13"/>
    </location>
</feature>
<evidence type="ECO:0000256" key="1">
    <source>
        <dbReference type="SAM" id="MobiDB-lite"/>
    </source>
</evidence>
<accession>A0A0K0D392</accession>